<gene>
    <name evidence="13" type="ORF">AQUCO_01000356v1</name>
</gene>
<dbReference type="InParanoid" id="A0A2G5E9J9"/>
<evidence type="ECO:0000256" key="10">
    <source>
        <dbReference type="ARBA" id="ARBA00060880"/>
    </source>
</evidence>
<dbReference type="CDD" id="cd00066">
    <property type="entry name" value="G-alpha"/>
    <property type="match status" value="1"/>
</dbReference>
<dbReference type="OrthoDB" id="5817230at2759"/>
<sequence>MLRGGDLISKNEDEIEYSFASEYNGPPISYELPQAIPIDIKKIPVASVVSQKFLREKLSSLPIVQPINASGIFKKKFSKEFDLGVDSVVVSPTSVIRFDERGRFGRDSEVSGECNSSGLVGSPVGHEQSCEISNVIDGLEKLESSCDCELLCELSRRIDDSGTLESNENNDHSCEILSDSASSSHFLVELSSKAEEDCGNVASGHTRRPSVVTFRDEDSCDSVPDGPETKVQIRSCYRCSKGNRFSEKETCIVCNAKYCANCVLRAMGSMPEGRKCVTCIGYPIDESKRKSLGKCSRILKRLLSELEIRQIMNAEKLSEANQLQAARFYVNGKKLSAEELILLQSCPHPPTQLKPGCYWYDKVSGLWGKEGHKPCKFISPHLDVGGDIKGDASNGNTNVFINNREITKVELRLLRCAGVQCAGNPHFWLDEYGAYQEEGQKTLKGNLWDKAGTKLLSVVLSLPIPSSKTANSSAEPVNNLVNRTIPEYLKQRTIQKLLLVGYNGSGTSTIFKQAKILYKAEPFSEHERQDIKFMIQSNIYSYLAILLEGRERFEEESLPEMKRKRLLNRPDYIGSDDEGKEKTVYSIVPRLKAFSDWLLTVRVSGNLDDIFPAATREYAPLVEELWKNPAIQATFDRRSELETLPSVASYFLERIVDITRPDYEPSNVDILYAEGTSSNGIASMDFSFPQLMQQGIVDAANQQDLRCQLIRVDARGLGENGKWLEMFEDIRMVIFCVALSDYDQFCDDSSGVPTNKILASRKVFENIVTHPTFEKMDFLLILTKYDLLEEKILRVPLSECSWFLDFNLVRSHASNNNSINYIASPAEQAFQYIAVKFKRLFNSLTGRKLYVSLANGMEPNTISAALTYAREILKWDEEKANINFNDSFFNSGTSFSS</sequence>
<dbReference type="PROSITE" id="PS51882">
    <property type="entry name" value="G_ALPHA"/>
    <property type="match status" value="1"/>
</dbReference>
<dbReference type="SMART" id="SM00275">
    <property type="entry name" value="G_alpha"/>
    <property type="match status" value="1"/>
</dbReference>
<protein>
    <submittedName>
        <fullName evidence="13">Uncharacterized protein</fullName>
    </submittedName>
</protein>
<dbReference type="GO" id="GO:0007186">
    <property type="term" value="P:G protein-coupled receptor signaling pathway"/>
    <property type="evidence" value="ECO:0007669"/>
    <property type="project" value="InterPro"/>
</dbReference>
<keyword evidence="6" id="KW-0106">Calcium</keyword>
<dbReference type="PRINTS" id="PR00318">
    <property type="entry name" value="GPROTEINA"/>
</dbReference>
<dbReference type="Proteomes" id="UP000230069">
    <property type="component" value="Unassembled WGS sequence"/>
</dbReference>
<evidence type="ECO:0000256" key="9">
    <source>
        <dbReference type="ARBA" id="ARBA00023242"/>
    </source>
</evidence>
<keyword evidence="9" id="KW-0539">Nucleus</keyword>
<dbReference type="STRING" id="218851.A0A2G5E9J9"/>
<dbReference type="GO" id="GO:0031683">
    <property type="term" value="F:G-protein beta/gamma-subunit complex binding"/>
    <property type="evidence" value="ECO:0007669"/>
    <property type="project" value="InterPro"/>
</dbReference>
<evidence type="ECO:0000256" key="3">
    <source>
        <dbReference type="ARBA" id="ARBA00022741"/>
    </source>
</evidence>
<dbReference type="InterPro" id="IPR011025">
    <property type="entry name" value="GproteinA_insert"/>
</dbReference>
<dbReference type="Gene3D" id="3.40.50.300">
    <property type="entry name" value="P-loop containing nucleotide triphosphate hydrolases"/>
    <property type="match status" value="1"/>
</dbReference>
<dbReference type="InterPro" id="IPR027417">
    <property type="entry name" value="P-loop_NTPase"/>
</dbReference>
<feature type="binding site" evidence="12">
    <location>
        <position position="678"/>
    </location>
    <ligand>
        <name>Mg(2+)</name>
        <dbReference type="ChEBI" id="CHEBI:18420"/>
    </ligand>
</feature>
<evidence type="ECO:0000313" key="13">
    <source>
        <dbReference type="EMBL" id="PIA52425.1"/>
    </source>
</evidence>
<keyword evidence="5" id="KW-0862">Zinc</keyword>
<dbReference type="InterPro" id="IPR001019">
    <property type="entry name" value="Gprotein_alpha_su"/>
</dbReference>
<dbReference type="GO" id="GO:0003924">
    <property type="term" value="F:GTPase activity"/>
    <property type="evidence" value="ECO:0007669"/>
    <property type="project" value="InterPro"/>
</dbReference>
<comment type="similarity">
    <text evidence="10">Belongs to the G-alpha family. XLG subfamily.</text>
</comment>
<dbReference type="EMBL" id="KZ305027">
    <property type="protein sequence ID" value="PIA52425.1"/>
    <property type="molecule type" value="Genomic_DNA"/>
</dbReference>
<dbReference type="AlphaFoldDB" id="A0A2G5E9J9"/>
<keyword evidence="7 11" id="KW-0342">GTP-binding</keyword>
<keyword evidence="2 12" id="KW-0479">Metal-binding</keyword>
<evidence type="ECO:0000256" key="1">
    <source>
        <dbReference type="ARBA" id="ARBA00004123"/>
    </source>
</evidence>
<evidence type="ECO:0000256" key="6">
    <source>
        <dbReference type="ARBA" id="ARBA00022837"/>
    </source>
</evidence>
<evidence type="ECO:0000256" key="4">
    <source>
        <dbReference type="ARBA" id="ARBA00022771"/>
    </source>
</evidence>
<dbReference type="FunFam" id="1.10.400.10:FF:000005">
    <property type="entry name" value="Extra-large guanine nucleotide-binding protein 3"/>
    <property type="match status" value="1"/>
</dbReference>
<dbReference type="Gene3D" id="1.10.400.10">
    <property type="entry name" value="GI Alpha 1, domain 2-like"/>
    <property type="match status" value="1"/>
</dbReference>
<name>A0A2G5E9J9_AQUCA</name>
<dbReference type="Pfam" id="PF00503">
    <property type="entry name" value="G-alpha"/>
    <property type="match status" value="1"/>
</dbReference>
<organism evidence="13 14">
    <name type="scientific">Aquilegia coerulea</name>
    <name type="common">Rocky mountain columbine</name>
    <dbReference type="NCBI Taxonomy" id="218851"/>
    <lineage>
        <taxon>Eukaryota</taxon>
        <taxon>Viridiplantae</taxon>
        <taxon>Streptophyta</taxon>
        <taxon>Embryophyta</taxon>
        <taxon>Tracheophyta</taxon>
        <taxon>Spermatophyta</taxon>
        <taxon>Magnoliopsida</taxon>
        <taxon>Ranunculales</taxon>
        <taxon>Ranunculaceae</taxon>
        <taxon>Thalictroideae</taxon>
        <taxon>Aquilegia</taxon>
    </lineage>
</organism>
<dbReference type="InterPro" id="IPR053057">
    <property type="entry name" value="XLG_GTP-binding"/>
</dbReference>
<evidence type="ECO:0000256" key="7">
    <source>
        <dbReference type="ARBA" id="ARBA00023134"/>
    </source>
</evidence>
<dbReference type="SUPFAM" id="SSF52540">
    <property type="entry name" value="P-loop containing nucleoside triphosphate hydrolases"/>
    <property type="match status" value="1"/>
</dbReference>
<keyword evidence="14" id="KW-1185">Reference proteome</keyword>
<comment type="subcellular location">
    <subcellularLocation>
        <location evidence="1">Nucleus</location>
    </subcellularLocation>
</comment>
<keyword evidence="4" id="KW-0863">Zinc-finger</keyword>
<evidence type="ECO:0000256" key="2">
    <source>
        <dbReference type="ARBA" id="ARBA00022723"/>
    </source>
</evidence>
<evidence type="ECO:0000256" key="5">
    <source>
        <dbReference type="ARBA" id="ARBA00022833"/>
    </source>
</evidence>
<reference evidence="13 14" key="1">
    <citation type="submission" date="2017-09" db="EMBL/GenBank/DDBJ databases">
        <title>WGS assembly of Aquilegia coerulea Goldsmith.</title>
        <authorList>
            <person name="Hodges S."/>
            <person name="Kramer E."/>
            <person name="Nordborg M."/>
            <person name="Tomkins J."/>
            <person name="Borevitz J."/>
            <person name="Derieg N."/>
            <person name="Yan J."/>
            <person name="Mihaltcheva S."/>
            <person name="Hayes R.D."/>
            <person name="Rokhsar D."/>
        </authorList>
    </citation>
    <scope>NUCLEOTIDE SEQUENCE [LARGE SCALE GENOMIC DNA]</scope>
    <source>
        <strain evidence="14">cv. Goldsmith</strain>
    </source>
</reference>
<evidence type="ECO:0000256" key="8">
    <source>
        <dbReference type="ARBA" id="ARBA00023224"/>
    </source>
</evidence>
<keyword evidence="3 11" id="KW-0547">Nucleotide-binding</keyword>
<keyword evidence="8" id="KW-0807">Transducer</keyword>
<dbReference type="SUPFAM" id="SSF47895">
    <property type="entry name" value="Transducin (alpha subunit), insertion domain"/>
    <property type="match status" value="1"/>
</dbReference>
<feature type="binding site" evidence="11">
    <location>
        <begin position="698"/>
        <end position="702"/>
    </location>
    <ligand>
        <name>GTP</name>
        <dbReference type="ChEBI" id="CHEBI:37565"/>
    </ligand>
</feature>
<feature type="binding site" evidence="12">
    <location>
        <position position="508"/>
    </location>
    <ligand>
        <name>Mg(2+)</name>
        <dbReference type="ChEBI" id="CHEBI:18420"/>
    </ligand>
</feature>
<keyword evidence="12" id="KW-0460">Magnesium</keyword>
<accession>A0A2G5E9J9</accession>
<evidence type="ECO:0000256" key="11">
    <source>
        <dbReference type="PIRSR" id="PIRSR601019-1"/>
    </source>
</evidence>
<dbReference type="PANTHER" id="PTHR36486:SF4">
    <property type="entry name" value="PH DOMAIN-CONTAINING PROTEIN"/>
    <property type="match status" value="1"/>
</dbReference>
<dbReference type="GO" id="GO:0008270">
    <property type="term" value="F:zinc ion binding"/>
    <property type="evidence" value="ECO:0007669"/>
    <property type="project" value="UniProtKB-KW"/>
</dbReference>
<evidence type="ECO:0000256" key="12">
    <source>
        <dbReference type="PIRSR" id="PIRSR601019-2"/>
    </source>
</evidence>
<dbReference type="GO" id="GO:0005634">
    <property type="term" value="C:nucleus"/>
    <property type="evidence" value="ECO:0007669"/>
    <property type="project" value="UniProtKB-SubCell"/>
</dbReference>
<dbReference type="PANTHER" id="PTHR36486">
    <property type="entry name" value="OS01G0977800 PROTEIN"/>
    <property type="match status" value="1"/>
</dbReference>
<dbReference type="GO" id="GO:0005525">
    <property type="term" value="F:GTP binding"/>
    <property type="evidence" value="ECO:0007669"/>
    <property type="project" value="UniProtKB-KW"/>
</dbReference>
<evidence type="ECO:0000313" key="14">
    <source>
        <dbReference type="Proteomes" id="UP000230069"/>
    </source>
</evidence>
<dbReference type="FunFam" id="3.40.50.300:FF:000692">
    <property type="entry name" value="Guanine nucleotide-binding protein subunit alpha"/>
    <property type="match status" value="1"/>
</dbReference>
<proteinExistence type="inferred from homology"/>